<dbReference type="PIRSF" id="PIRSF016323">
    <property type="entry name" value="tRNA_m1G_mtfrase_met"/>
    <property type="match status" value="1"/>
</dbReference>
<feature type="compositionally biased region" description="Basic and acidic residues" evidence="10">
    <location>
        <begin position="21"/>
        <end position="31"/>
    </location>
</feature>
<evidence type="ECO:0000256" key="5">
    <source>
        <dbReference type="ARBA" id="ARBA00022691"/>
    </source>
</evidence>
<name>A0ABR1AAC7_HUSHU</name>
<evidence type="ECO:0000256" key="7">
    <source>
        <dbReference type="ARBA" id="ARBA00032540"/>
    </source>
</evidence>
<evidence type="ECO:0000256" key="10">
    <source>
        <dbReference type="SAM" id="MobiDB-lite"/>
    </source>
</evidence>
<dbReference type="PANTHER" id="PTHR13563">
    <property type="entry name" value="TRNA (GUANINE-9-) METHYLTRANSFERASE"/>
    <property type="match status" value="1"/>
</dbReference>
<dbReference type="PROSITE" id="PS51675">
    <property type="entry name" value="SAM_MT_TRM10"/>
    <property type="match status" value="1"/>
</dbReference>
<evidence type="ECO:0000256" key="3">
    <source>
        <dbReference type="ARBA" id="ARBA00022603"/>
    </source>
</evidence>
<dbReference type="EMBL" id="JAHFZB010000001">
    <property type="protein sequence ID" value="KAK6494029.1"/>
    <property type="molecule type" value="Genomic_DNA"/>
</dbReference>
<evidence type="ECO:0000256" key="6">
    <source>
        <dbReference type="ARBA" id="ARBA00029801"/>
    </source>
</evidence>
<accession>A0ABR1AAC7</accession>
<dbReference type="EC" id="2.1.1.221" evidence="1"/>
<feature type="compositionally biased region" description="Acidic residues" evidence="10">
    <location>
        <begin position="319"/>
        <end position="329"/>
    </location>
</feature>
<organism evidence="12 13">
    <name type="scientific">Huso huso</name>
    <name type="common">Beluga</name>
    <name type="synonym">Acipenser huso</name>
    <dbReference type="NCBI Taxonomy" id="61971"/>
    <lineage>
        <taxon>Eukaryota</taxon>
        <taxon>Metazoa</taxon>
        <taxon>Chordata</taxon>
        <taxon>Craniata</taxon>
        <taxon>Vertebrata</taxon>
        <taxon>Euteleostomi</taxon>
        <taxon>Actinopterygii</taxon>
        <taxon>Chondrostei</taxon>
        <taxon>Acipenseriformes</taxon>
        <taxon>Acipenseridae</taxon>
        <taxon>Huso</taxon>
    </lineage>
</organism>
<feature type="region of interest" description="Disordered" evidence="10">
    <location>
        <begin position="44"/>
        <end position="85"/>
    </location>
</feature>
<dbReference type="InterPro" id="IPR028564">
    <property type="entry name" value="MT_TRM10-typ"/>
</dbReference>
<dbReference type="Gene3D" id="3.40.1280.30">
    <property type="match status" value="1"/>
</dbReference>
<feature type="compositionally biased region" description="Polar residues" evidence="10">
    <location>
        <begin position="1"/>
        <end position="17"/>
    </location>
</feature>
<dbReference type="CDD" id="cd18101">
    <property type="entry name" value="Trm10euk_A"/>
    <property type="match status" value="1"/>
</dbReference>
<evidence type="ECO:0000313" key="12">
    <source>
        <dbReference type="EMBL" id="KAK6494029.1"/>
    </source>
</evidence>
<feature type="compositionally biased region" description="Polar residues" evidence="10">
    <location>
        <begin position="47"/>
        <end position="56"/>
    </location>
</feature>
<dbReference type="Proteomes" id="UP001369086">
    <property type="component" value="Unassembled WGS sequence"/>
</dbReference>
<proteinExistence type="predicted"/>
<evidence type="ECO:0000256" key="1">
    <source>
        <dbReference type="ARBA" id="ARBA00012797"/>
    </source>
</evidence>
<evidence type="ECO:0000313" key="13">
    <source>
        <dbReference type="Proteomes" id="UP001369086"/>
    </source>
</evidence>
<reference evidence="12 13" key="1">
    <citation type="submission" date="2021-05" db="EMBL/GenBank/DDBJ databases">
        <authorList>
            <person name="Zahm M."/>
            <person name="Klopp C."/>
            <person name="Cabau C."/>
            <person name="Kuhl H."/>
            <person name="Suciu R."/>
            <person name="Ciorpac M."/>
            <person name="Holostenco D."/>
            <person name="Gessner J."/>
            <person name="Wuertz S."/>
            <person name="Hohne C."/>
            <person name="Stock M."/>
            <person name="Gislard M."/>
            <person name="Lluch J."/>
            <person name="Milhes M."/>
            <person name="Lampietro C."/>
            <person name="Lopez Roques C."/>
            <person name="Donnadieu C."/>
            <person name="Du K."/>
            <person name="Schartl M."/>
            <person name="Guiguen Y."/>
        </authorList>
    </citation>
    <scope>NUCLEOTIDE SEQUENCE [LARGE SCALE GENOMIC DNA]</scope>
    <source>
        <strain evidence="12">Hh-F2</strain>
        <tissue evidence="12">Blood</tissue>
    </source>
</reference>
<evidence type="ECO:0000256" key="8">
    <source>
        <dbReference type="ARBA" id="ARBA00045240"/>
    </source>
</evidence>
<dbReference type="InterPro" id="IPR016653">
    <property type="entry name" value="TRM10/TRM10A"/>
</dbReference>
<feature type="region of interest" description="Disordered" evidence="10">
    <location>
        <begin position="1"/>
        <end position="31"/>
    </location>
</feature>
<feature type="region of interest" description="Disordered" evidence="10">
    <location>
        <begin position="295"/>
        <end position="365"/>
    </location>
</feature>
<gene>
    <name evidence="12" type="ORF">HHUSO_G459</name>
</gene>
<sequence>MRNNMSSETEGNTQPLVTMSPEEKLSDDKKECEETSVLEDVEVTELNWDQTGQPESISKRQMKKLMRHKQWEEQRDLRKQKRKEKKIKRKLERLTQGEEGADCSAKKRIRKEVVHSRARLVIDCSFDSLMVLKDVKKLHKQIQRCYAENRRALHPVQFFLTSHGGQLKQNMDENDKGWVNWKDIHVKSEHYNDVLKKDELVYLTSDSPNVLNELDETKAYIIGGLVDHNHHKGITYQRATELGIEHAQLPLGNFVKMNSRKVLAVNHVFEIILAYLEKRDWKEAFFTILPQRKGAVPVGQEEGTPEVTKPEKEVTDGGQDSDSDSETGETIEQNTAVQDEHIHKDKKDLGARDNSNEPTEGGNST</sequence>
<evidence type="ECO:0000259" key="11">
    <source>
        <dbReference type="PROSITE" id="PS51675"/>
    </source>
</evidence>
<evidence type="ECO:0000256" key="2">
    <source>
        <dbReference type="ARBA" id="ARBA00014673"/>
    </source>
</evidence>
<keyword evidence="5" id="KW-0949">S-adenosyl-L-methionine</keyword>
<comment type="function">
    <text evidence="8">S-adenosyl-L-methionine-dependent guanine N(1)-methyltransferase that catalyzes the formation of N(1)-methylguanine at position 9 (m1G9) in tRNAs. Probably not able to catalyze formation of N(1)-methyladenine at position 9 (m1A9) in tRNAs.</text>
</comment>
<comment type="catalytic activity">
    <reaction evidence="9">
        <text>guanosine(9) in tRNA + S-adenosyl-L-methionine = N(1)-methylguanosine(9) in tRNA + S-adenosyl-L-homocysteine + H(+)</text>
        <dbReference type="Rhea" id="RHEA:43156"/>
        <dbReference type="Rhea" id="RHEA-COMP:10367"/>
        <dbReference type="Rhea" id="RHEA-COMP:10368"/>
        <dbReference type="ChEBI" id="CHEBI:15378"/>
        <dbReference type="ChEBI" id="CHEBI:57856"/>
        <dbReference type="ChEBI" id="CHEBI:59789"/>
        <dbReference type="ChEBI" id="CHEBI:73542"/>
        <dbReference type="ChEBI" id="CHEBI:74269"/>
        <dbReference type="EC" id="2.1.1.221"/>
    </reaction>
</comment>
<keyword evidence="4" id="KW-0808">Transferase</keyword>
<protein>
    <recommendedName>
        <fullName evidence="2">tRNA methyltransferase 10 homolog A</fullName>
        <ecNumber evidence="1">2.1.1.221</ecNumber>
    </recommendedName>
    <alternativeName>
        <fullName evidence="6">RNA (guanine-9-)-methyltransferase domain-containing protein 2</fullName>
    </alternativeName>
    <alternativeName>
        <fullName evidence="7">tRNA (guanine(9)-N(1))-methyltransferase TRMT10A</fullName>
    </alternativeName>
</protein>
<feature type="domain" description="SAM-dependent MTase TRM10-type" evidence="11">
    <location>
        <begin position="105"/>
        <end position="296"/>
    </location>
</feature>
<dbReference type="InterPro" id="IPR007356">
    <property type="entry name" value="tRNA_m1G_MeTrfase_euk"/>
</dbReference>
<keyword evidence="3" id="KW-0489">Methyltransferase</keyword>
<feature type="compositionally biased region" description="Basic and acidic residues" evidence="10">
    <location>
        <begin position="338"/>
        <end position="355"/>
    </location>
</feature>
<dbReference type="InterPro" id="IPR038459">
    <property type="entry name" value="MT_TRM10-typ_sf"/>
</dbReference>
<evidence type="ECO:0000256" key="4">
    <source>
        <dbReference type="ARBA" id="ARBA00022679"/>
    </source>
</evidence>
<evidence type="ECO:0000256" key="9">
    <source>
        <dbReference type="ARBA" id="ARBA00048434"/>
    </source>
</evidence>
<feature type="compositionally biased region" description="Polar residues" evidence="10">
    <location>
        <begin position="356"/>
        <end position="365"/>
    </location>
</feature>
<comment type="caution">
    <text evidence="12">The sequence shown here is derived from an EMBL/GenBank/DDBJ whole genome shotgun (WGS) entry which is preliminary data.</text>
</comment>
<keyword evidence="13" id="KW-1185">Reference proteome</keyword>
<dbReference type="PANTHER" id="PTHR13563:SF13">
    <property type="entry name" value="TRNA METHYLTRANSFERASE 10 HOMOLOG A"/>
    <property type="match status" value="1"/>
</dbReference>